<organism evidence="2 3">
    <name type="scientific">Streptomyces griseus</name>
    <dbReference type="NCBI Taxonomy" id="1911"/>
    <lineage>
        <taxon>Bacteria</taxon>
        <taxon>Bacillati</taxon>
        <taxon>Actinomycetota</taxon>
        <taxon>Actinomycetes</taxon>
        <taxon>Kitasatosporales</taxon>
        <taxon>Streptomycetaceae</taxon>
        <taxon>Streptomyces</taxon>
    </lineage>
</organism>
<dbReference type="EMBL" id="UHID01000002">
    <property type="protein sequence ID" value="SUP27289.1"/>
    <property type="molecule type" value="Genomic_DNA"/>
</dbReference>
<dbReference type="AlphaFoldDB" id="A0A380N741"/>
<evidence type="ECO:0000313" key="3">
    <source>
        <dbReference type="Proteomes" id="UP000254150"/>
    </source>
</evidence>
<name>A0A380N741_STRGR</name>
<sequence length="62" mass="6394">MAIVAVLLVWGTYAAGQFVLQEQLLGGGVAKVVVAGVLIGGIGLAFGLTFVAVRRLVARNRI</sequence>
<accession>A0A380N741</accession>
<evidence type="ECO:0000313" key="2">
    <source>
        <dbReference type="EMBL" id="SUP27289.1"/>
    </source>
</evidence>
<keyword evidence="1" id="KW-0472">Membrane</keyword>
<evidence type="ECO:0008006" key="4">
    <source>
        <dbReference type="Google" id="ProtNLM"/>
    </source>
</evidence>
<protein>
    <recommendedName>
        <fullName evidence="4">Integral membrane protein</fullName>
    </recommendedName>
</protein>
<reference evidence="2 3" key="1">
    <citation type="submission" date="2018-06" db="EMBL/GenBank/DDBJ databases">
        <authorList>
            <consortium name="Pathogen Informatics"/>
            <person name="Doyle S."/>
        </authorList>
    </citation>
    <scope>NUCLEOTIDE SEQUENCE [LARGE SCALE GENOMIC DNA]</scope>
    <source>
        <strain evidence="2 3">NCTC7807</strain>
    </source>
</reference>
<dbReference type="RefSeq" id="WP_115068249.1">
    <property type="nucleotide sequence ID" value="NZ_UHID01000002.1"/>
</dbReference>
<feature type="transmembrane region" description="Helical" evidence="1">
    <location>
        <begin position="30"/>
        <end position="53"/>
    </location>
</feature>
<dbReference type="Proteomes" id="UP000254150">
    <property type="component" value="Unassembled WGS sequence"/>
</dbReference>
<gene>
    <name evidence="2" type="ORF">NCTC7807_01629</name>
</gene>
<proteinExistence type="predicted"/>
<keyword evidence="1" id="KW-1133">Transmembrane helix</keyword>
<keyword evidence="1" id="KW-0812">Transmembrane</keyword>
<evidence type="ECO:0000256" key="1">
    <source>
        <dbReference type="SAM" id="Phobius"/>
    </source>
</evidence>